<dbReference type="SMART" id="SM00343">
    <property type="entry name" value="ZnF_C2HC"/>
    <property type="match status" value="2"/>
</dbReference>
<evidence type="ECO:0000313" key="4">
    <source>
        <dbReference type="EnsemblMetazoa" id="XP_031784034"/>
    </source>
</evidence>
<name>A0A7M7T963_NASVI</name>
<feature type="region of interest" description="Disordered" evidence="2">
    <location>
        <begin position="300"/>
        <end position="337"/>
    </location>
</feature>
<keyword evidence="1" id="KW-0863">Zinc-finger</keyword>
<reference evidence="4" key="1">
    <citation type="submission" date="2021-01" db="UniProtKB">
        <authorList>
            <consortium name="EnsemblMetazoa"/>
        </authorList>
    </citation>
    <scope>IDENTIFICATION</scope>
</reference>
<proteinExistence type="predicted"/>
<accession>A0A7M7T963</accession>
<feature type="compositionally biased region" description="Polar residues" evidence="2">
    <location>
        <begin position="10"/>
        <end position="20"/>
    </location>
</feature>
<dbReference type="InterPro" id="IPR054722">
    <property type="entry name" value="PolX-like_BBD"/>
</dbReference>
<keyword evidence="1" id="KW-0862">Zinc</keyword>
<evidence type="ECO:0000259" key="3">
    <source>
        <dbReference type="PROSITE" id="PS50158"/>
    </source>
</evidence>
<evidence type="ECO:0000313" key="5">
    <source>
        <dbReference type="Proteomes" id="UP000002358"/>
    </source>
</evidence>
<keyword evidence="5" id="KW-1185">Reference proteome</keyword>
<dbReference type="InParanoid" id="A0A7M7T963"/>
<dbReference type="Proteomes" id="UP000002358">
    <property type="component" value="Unassembled WGS sequence"/>
</dbReference>
<dbReference type="PROSITE" id="PS50158">
    <property type="entry name" value="ZF_CCHC"/>
    <property type="match status" value="2"/>
</dbReference>
<dbReference type="GO" id="GO:0003676">
    <property type="term" value="F:nucleic acid binding"/>
    <property type="evidence" value="ECO:0007669"/>
    <property type="project" value="InterPro"/>
</dbReference>
<keyword evidence="1" id="KW-0479">Metal-binding</keyword>
<sequence length="567" mass="64770">MAGKSYKWANPQTAPRSTSTDWDDIRAKILEYYDLKDKEPNESFYLQLYGGGVWLMNSRDETLQLDMNILSLEEAARLLEVLKATEDRVVGLRGPVSHYSDAGRAGATTSTPRDDDQTYNMNEITKLLRESTMTQVKLSERLVEGMKSLVEENAKMNQNFERFTTKISGDVQQLMRSIDSLKLRGQDGQAVKDWQEKPTLSANNKPSIVSCTRPAEPTKLHPRGRGRGFRPANRNPLTLLAPGPREFGPAEPRCSSTLVADSYEWNEKNEVRREQSPYKDWRVESAERLGIALDDLNIDNSKQRTPEKSALLGFAEERNRSSDERPKSRERPNKRCERCGSTAHLSKDCKHDEPKCFNCNKFGHIAVDCSEPWKGPPRKRATDRNRSISPKRKQRREHSRSRSKSPFRRPGTPAKGTTNTDSVCMNVSLNEWDDETQKFIVDSGATDHMTNSKFILTQLHEKTERVIGCANKDKRSNITATNQGQVKFELSNGNVIKLDNVVYAENLRKNLLSLKRFTDQGLCVYLDNKTINVYEPNTREKILEGKFENPFWIIDLKPKLDNIQKTH</sequence>
<organism evidence="4 5">
    <name type="scientific">Nasonia vitripennis</name>
    <name type="common">Parasitic wasp</name>
    <dbReference type="NCBI Taxonomy" id="7425"/>
    <lineage>
        <taxon>Eukaryota</taxon>
        <taxon>Metazoa</taxon>
        <taxon>Ecdysozoa</taxon>
        <taxon>Arthropoda</taxon>
        <taxon>Hexapoda</taxon>
        <taxon>Insecta</taxon>
        <taxon>Pterygota</taxon>
        <taxon>Neoptera</taxon>
        <taxon>Endopterygota</taxon>
        <taxon>Hymenoptera</taxon>
        <taxon>Apocrita</taxon>
        <taxon>Proctotrupomorpha</taxon>
        <taxon>Chalcidoidea</taxon>
        <taxon>Pteromalidae</taxon>
        <taxon>Pteromalinae</taxon>
        <taxon>Nasonia</taxon>
    </lineage>
</organism>
<dbReference type="InterPro" id="IPR001878">
    <property type="entry name" value="Znf_CCHC"/>
</dbReference>
<feature type="domain" description="CCHC-type" evidence="3">
    <location>
        <begin position="355"/>
        <end position="371"/>
    </location>
</feature>
<dbReference type="SUPFAM" id="SSF57756">
    <property type="entry name" value="Retrovirus zinc finger-like domains"/>
    <property type="match status" value="1"/>
</dbReference>
<evidence type="ECO:0000256" key="2">
    <source>
        <dbReference type="SAM" id="MobiDB-lite"/>
    </source>
</evidence>
<dbReference type="OrthoDB" id="7549815at2759"/>
<dbReference type="EnsemblMetazoa" id="XM_031928174">
    <property type="protein sequence ID" value="XP_031784034"/>
    <property type="gene ID" value="LOC116417073"/>
</dbReference>
<evidence type="ECO:0000256" key="1">
    <source>
        <dbReference type="PROSITE-ProRule" id="PRU00047"/>
    </source>
</evidence>
<feature type="compositionally biased region" description="Basic and acidic residues" evidence="2">
    <location>
        <begin position="315"/>
        <end position="337"/>
    </location>
</feature>
<dbReference type="Pfam" id="PF22936">
    <property type="entry name" value="Pol_BBD"/>
    <property type="match status" value="1"/>
</dbReference>
<dbReference type="GO" id="GO:0008270">
    <property type="term" value="F:zinc ion binding"/>
    <property type="evidence" value="ECO:0007669"/>
    <property type="project" value="UniProtKB-KW"/>
</dbReference>
<dbReference type="Gene3D" id="4.10.60.10">
    <property type="entry name" value="Zinc finger, CCHC-type"/>
    <property type="match status" value="1"/>
</dbReference>
<dbReference type="SMR" id="A0A7M7T963"/>
<dbReference type="GeneID" id="116417073"/>
<dbReference type="RefSeq" id="XP_031784034.1">
    <property type="nucleotide sequence ID" value="XM_031928174.1"/>
</dbReference>
<dbReference type="Pfam" id="PF00098">
    <property type="entry name" value="zf-CCHC"/>
    <property type="match status" value="1"/>
</dbReference>
<feature type="region of interest" description="Disordered" evidence="2">
    <location>
        <begin position="1"/>
        <end position="20"/>
    </location>
</feature>
<feature type="domain" description="CCHC-type" evidence="3">
    <location>
        <begin position="335"/>
        <end position="350"/>
    </location>
</feature>
<feature type="compositionally biased region" description="Basic residues" evidence="2">
    <location>
        <begin position="389"/>
        <end position="407"/>
    </location>
</feature>
<dbReference type="KEGG" id="nvi:116417073"/>
<dbReference type="InterPro" id="IPR036875">
    <property type="entry name" value="Znf_CCHC_sf"/>
</dbReference>
<feature type="region of interest" description="Disordered" evidence="2">
    <location>
        <begin position="370"/>
        <end position="421"/>
    </location>
</feature>
<feature type="region of interest" description="Disordered" evidence="2">
    <location>
        <begin position="212"/>
        <end position="250"/>
    </location>
</feature>
<dbReference type="AlphaFoldDB" id="A0A7M7T963"/>
<protein>
    <recommendedName>
        <fullName evidence="3">CCHC-type domain-containing protein</fullName>
    </recommendedName>
</protein>